<dbReference type="PANTHER" id="PTHR23409:SF18">
    <property type="entry name" value="RIBONUCLEOSIDE-DIPHOSPHATE REDUCTASE SUBUNIT M2"/>
    <property type="match status" value="1"/>
</dbReference>
<evidence type="ECO:0000313" key="18">
    <source>
        <dbReference type="Proteomes" id="UP000098246"/>
    </source>
</evidence>
<keyword evidence="13 14" id="KW-0472">Membrane</keyword>
<dbReference type="InterPro" id="IPR033909">
    <property type="entry name" value="RNR_small"/>
</dbReference>
<evidence type="ECO:0000256" key="9">
    <source>
        <dbReference type="ARBA" id="ARBA00022937"/>
    </source>
</evidence>
<dbReference type="InterPro" id="IPR012348">
    <property type="entry name" value="RNR-like"/>
</dbReference>
<keyword evidence="10 14" id="KW-1133">Transmembrane helix</keyword>
<reference evidence="15 19" key="2">
    <citation type="journal article" date="2010" name="Virology">
        <title>Complete genomic sequence and an infectious BAC clone of feline herpesvirus-1 (FHV-1).</title>
        <authorList>
            <person name="Tai S.H."/>
            <person name="Niikura M."/>
            <person name="Cheng H.H."/>
            <person name="Kruger J.M."/>
            <person name="Wise A.G."/>
            <person name="Maes R.K."/>
        </authorList>
    </citation>
    <scope>NUCLEOTIDE SEQUENCE [LARGE SCALE GENOMIC DNA]</scope>
    <source>
        <strain evidence="15">C-27</strain>
    </source>
</reference>
<dbReference type="GO" id="GO:0004748">
    <property type="term" value="F:ribonucleoside-diphosphate reductase activity, thioredoxin disulfide as acceptor"/>
    <property type="evidence" value="ECO:0007669"/>
    <property type="project" value="UniProtKB-EC"/>
</dbReference>
<keyword evidence="4 14" id="KW-0812">Transmembrane</keyword>
<dbReference type="UniPathway" id="UPA00326"/>
<dbReference type="GO" id="GO:0006260">
    <property type="term" value="P:DNA replication"/>
    <property type="evidence" value="ECO:0007669"/>
    <property type="project" value="UniProtKB-KW"/>
</dbReference>
<evidence type="ECO:0000256" key="5">
    <source>
        <dbReference type="ARBA" id="ARBA00022705"/>
    </source>
</evidence>
<evidence type="ECO:0000256" key="3">
    <source>
        <dbReference type="ARBA" id="ARBA00012274"/>
    </source>
</evidence>
<reference evidence="16 18" key="3">
    <citation type="submission" date="2015-04" db="EMBL/GenBank/DDBJ databases">
        <title>Diversity among historical and modern clinical isolates of feline herpesvirus 1.</title>
        <authorList>
            <person name="Vaz P.K."/>
            <person name="Job N."/>
            <person name="Horsington J."/>
            <person name="Hartley C.A."/>
            <person name="Ficorilli N."/>
            <person name="Browning G.F."/>
            <person name="Devlin J.M."/>
        </authorList>
    </citation>
    <scope>NUCLEOTIDE SEQUENCE [LARGE SCALE GENOMIC DNA]</scope>
    <source>
        <strain evidence="16">Feligen</strain>
    </source>
</reference>
<name>D1FXU2_FHV1</name>
<dbReference type="HAMAP" id="MF_04028">
    <property type="entry name" value="HSV_RIR2"/>
    <property type="match status" value="1"/>
</dbReference>
<evidence type="ECO:0000256" key="11">
    <source>
        <dbReference type="ARBA" id="ARBA00023002"/>
    </source>
</evidence>
<dbReference type="RefSeq" id="YP_003331539.1">
    <property type="nucleotide sequence ID" value="NC_013590.2"/>
</dbReference>
<keyword evidence="8" id="KW-1251">Viral latency</keyword>
<keyword evidence="7" id="KW-1043">Host membrane</keyword>
<evidence type="ECO:0000256" key="1">
    <source>
        <dbReference type="ARBA" id="ARBA00001962"/>
    </source>
</evidence>
<protein>
    <recommendedName>
        <fullName evidence="3">ribonucleoside-diphosphate reductase</fullName>
        <ecNumber evidence="3">1.17.4.1</ecNumber>
    </recommendedName>
</protein>
<keyword evidence="12" id="KW-0408">Iron</keyword>
<dbReference type="KEGG" id="vg:8658549"/>
<evidence type="ECO:0000256" key="10">
    <source>
        <dbReference type="ARBA" id="ARBA00022989"/>
    </source>
</evidence>
<evidence type="ECO:0000256" key="8">
    <source>
        <dbReference type="ARBA" id="ARBA00022899"/>
    </source>
</evidence>
<proteinExistence type="evidence at transcript level"/>
<dbReference type="SUPFAM" id="SSF47240">
    <property type="entry name" value="Ferritin-like"/>
    <property type="match status" value="1"/>
</dbReference>
<dbReference type="EMBL" id="KR296657">
    <property type="protein sequence ID" value="ANG65580.1"/>
    <property type="molecule type" value="Genomic_DNA"/>
</dbReference>
<comment type="similarity">
    <text evidence="2">Belongs to the ribonucleoside diphosphate reductase small chain family.</text>
</comment>
<dbReference type="EC" id="1.17.4.1" evidence="3"/>
<reference evidence="17" key="4">
    <citation type="submission" date="2018-03" db="EMBL/GenBank/DDBJ databases">
        <title>Feline Herpesvirus 1 isolate HR-1.</title>
        <authorList>
            <person name="Tian J."/>
            <person name="Liu Y."/>
            <person name="Liu X."/>
            <person name="Sun X."/>
            <person name="Zhang J."/>
            <person name="Qu L."/>
        </authorList>
    </citation>
    <scope>NUCLEOTIDE SEQUENCE</scope>
    <source>
        <strain evidence="17">HR-1</strain>
    </source>
</reference>
<keyword evidence="5" id="KW-0235">DNA replication</keyword>
<keyword evidence="19" id="KW-1185">Reference proteome</keyword>
<sequence length="331" mass="37610">MSANGSTPNTGLHSNTKMPVSIDSDCSASRYFYTLECPDINMLRSLSIANRWLETDLPIGDDIKDVTTLSESELDFYRFLFTFLSAADDLVNLNLGNLSELFTQKDILHYYIEQECIEVVHSRVYSAIQLLLFKCDAEARTAYVDSMITKPELARKVEWLRTRIGECESIAEKYILMILIEGIFFVASFAAIAYLRTHNIFIVTCQTNDLISRDEAIHTTASCCIYNNYLPAQIKPSTERIHSLFREAVELECEFISTCAPRCSNLLNVADICNYVRYSADRLLGIIKVAPIFNVPPPHPDFPLAFMVIEKHTNFFERHSTTYSGTVINDL</sequence>
<evidence type="ECO:0000256" key="2">
    <source>
        <dbReference type="ARBA" id="ARBA00009303"/>
    </source>
</evidence>
<dbReference type="Pfam" id="PF00268">
    <property type="entry name" value="Ribonuc_red_sm"/>
    <property type="match status" value="1"/>
</dbReference>
<organism evidence="15 19">
    <name type="scientific">Feline herpesvirus 1</name>
    <name type="common">FeHV-1</name>
    <name type="synonym">Feline viral rhinotracheitis virus</name>
    <dbReference type="NCBI Taxonomy" id="10334"/>
    <lineage>
        <taxon>Viruses</taxon>
        <taxon>Duplodnaviria</taxon>
        <taxon>Heunggongvirae</taxon>
        <taxon>Peploviricota</taxon>
        <taxon>Herviviricetes</taxon>
        <taxon>Herpesvirales</taxon>
        <taxon>Orthoherpesviridae</taxon>
        <taxon>Alphaherpesvirinae</taxon>
        <taxon>Varicellovirus</taxon>
        <taxon>Varicellovirus felidalpha1</taxon>
    </lineage>
</organism>
<dbReference type="InterPro" id="IPR009078">
    <property type="entry name" value="Ferritin-like_SF"/>
</dbReference>
<dbReference type="GeneID" id="8658549"/>
<evidence type="ECO:0000313" key="19">
    <source>
        <dbReference type="Proteomes" id="UP000149016"/>
    </source>
</evidence>
<evidence type="ECO:0000256" key="7">
    <source>
        <dbReference type="ARBA" id="ARBA00022870"/>
    </source>
</evidence>
<accession>D1FXU2</accession>
<evidence type="ECO:0000256" key="6">
    <source>
        <dbReference type="ARBA" id="ARBA00022723"/>
    </source>
</evidence>
<feature type="transmembrane region" description="Helical" evidence="14">
    <location>
        <begin position="174"/>
        <end position="195"/>
    </location>
</feature>
<evidence type="ECO:0000313" key="17">
    <source>
        <dbReference type="EMBL" id="AVR53485.1"/>
    </source>
</evidence>
<dbReference type="EMBL" id="FJ478159">
    <property type="protein sequence ID" value="ACT88318.1"/>
    <property type="molecule type" value="Genomic_DNA"/>
</dbReference>
<dbReference type="GO" id="GO:0019046">
    <property type="term" value="P:release from viral latency"/>
    <property type="evidence" value="ECO:0007669"/>
    <property type="project" value="UniProtKB-KW"/>
</dbReference>
<evidence type="ECO:0000313" key="15">
    <source>
        <dbReference type="EMBL" id="ACT88318.1"/>
    </source>
</evidence>
<evidence type="ECO:0000256" key="14">
    <source>
        <dbReference type="SAM" id="Phobius"/>
    </source>
</evidence>
<evidence type="ECO:0000256" key="13">
    <source>
        <dbReference type="ARBA" id="ARBA00023136"/>
    </source>
</evidence>
<evidence type="ECO:0000256" key="12">
    <source>
        <dbReference type="ARBA" id="ARBA00023004"/>
    </source>
</evidence>
<dbReference type="InterPro" id="IPR000358">
    <property type="entry name" value="RNR_small_fam"/>
</dbReference>
<dbReference type="PROSITE" id="PS00368">
    <property type="entry name" value="RIBORED_SMALL"/>
    <property type="match status" value="1"/>
</dbReference>
<dbReference type="CDD" id="cd01049">
    <property type="entry name" value="RNRR2"/>
    <property type="match status" value="1"/>
</dbReference>
<organismHost>
    <name type="scientific">Felidae</name>
    <name type="common">cat family</name>
    <dbReference type="NCBI Taxonomy" id="9681"/>
</organismHost>
<dbReference type="InterPro" id="IPR034715">
    <property type="entry name" value="HSV_RIR2"/>
</dbReference>
<dbReference type="PANTHER" id="PTHR23409">
    <property type="entry name" value="RIBONUCLEOSIDE-DIPHOSPHATE REDUCTASE SMALL CHAIN"/>
    <property type="match status" value="1"/>
</dbReference>
<gene>
    <name evidence="15" type="primary">UL40</name>
    <name evidence="16" type="synonym">RR2</name>
</gene>
<dbReference type="EMBL" id="MH027374">
    <property type="protein sequence ID" value="AVR53485.1"/>
    <property type="molecule type" value="mRNA"/>
</dbReference>
<dbReference type="GO" id="GO:0009263">
    <property type="term" value="P:deoxyribonucleotide biosynthetic process"/>
    <property type="evidence" value="ECO:0007669"/>
    <property type="project" value="InterPro"/>
</dbReference>
<dbReference type="Proteomes" id="UP000149016">
    <property type="component" value="Segment"/>
</dbReference>
<evidence type="ECO:0000313" key="16">
    <source>
        <dbReference type="EMBL" id="ANG65580.1"/>
    </source>
</evidence>
<dbReference type="GO" id="GO:0046872">
    <property type="term" value="F:metal ion binding"/>
    <property type="evidence" value="ECO:0007669"/>
    <property type="project" value="UniProtKB-KW"/>
</dbReference>
<dbReference type="InterPro" id="IPR030475">
    <property type="entry name" value="RNR_small_AS"/>
</dbReference>
<evidence type="ECO:0000256" key="4">
    <source>
        <dbReference type="ARBA" id="ARBA00022692"/>
    </source>
</evidence>
<reference evidence="15" key="1">
    <citation type="submission" date="2009-12" db="EMBL/GenBank/DDBJ databases">
        <authorList>
            <person name="Tai S.-H."/>
            <person name="Niikura M."/>
            <person name="Cheng H.H."/>
            <person name="Kruger J.M."/>
            <person name="Wise A.G."/>
            <person name="Maes R.K."/>
        </authorList>
    </citation>
    <scope>NUCLEOTIDE SEQUENCE</scope>
    <source>
        <strain evidence="15">C-27</strain>
    </source>
</reference>
<keyword evidence="6" id="KW-0479">Metal-binding</keyword>
<dbReference type="Gene3D" id="1.10.620.20">
    <property type="entry name" value="Ribonucleotide Reductase, subunit A"/>
    <property type="match status" value="1"/>
</dbReference>
<keyword evidence="11" id="KW-0560">Oxidoreductase</keyword>
<keyword evidence="9" id="KW-1272">Viral reactivation from latency</keyword>
<dbReference type="Proteomes" id="UP000098246">
    <property type="component" value="Segment"/>
</dbReference>
<comment type="cofactor">
    <cofactor evidence="1">
        <name>Fe cation</name>
        <dbReference type="ChEBI" id="CHEBI:24875"/>
    </cofactor>
</comment>